<feature type="region of interest" description="Disordered" evidence="1">
    <location>
        <begin position="65"/>
        <end position="103"/>
    </location>
</feature>
<organism evidence="2 3">
    <name type="scientific">Ditylenchus dipsaci</name>
    <dbReference type="NCBI Taxonomy" id="166011"/>
    <lineage>
        <taxon>Eukaryota</taxon>
        <taxon>Metazoa</taxon>
        <taxon>Ecdysozoa</taxon>
        <taxon>Nematoda</taxon>
        <taxon>Chromadorea</taxon>
        <taxon>Rhabditida</taxon>
        <taxon>Tylenchina</taxon>
        <taxon>Tylenchomorpha</taxon>
        <taxon>Sphaerularioidea</taxon>
        <taxon>Anguinidae</taxon>
        <taxon>Anguininae</taxon>
        <taxon>Ditylenchus</taxon>
    </lineage>
</organism>
<keyword evidence="2" id="KW-1185">Reference proteome</keyword>
<dbReference type="AlphaFoldDB" id="A0A915DJI6"/>
<evidence type="ECO:0000256" key="1">
    <source>
        <dbReference type="SAM" id="MobiDB-lite"/>
    </source>
</evidence>
<evidence type="ECO:0000313" key="3">
    <source>
        <dbReference type="WBParaSite" id="jg20664"/>
    </source>
</evidence>
<sequence>MCAEVSSASFLLDSGTSSPRLPDYFVPIQEQPPEPAFVGAKAYGSPSIAIFPTSGYLALREMQEQKQQQNVLGKAGHLSEEEDTEEHKLADEHNDQESVLTKGSSCNSTPFVLVDCLNGSSAGRNANKTTNSSPTVNVNLV</sequence>
<reference evidence="3" key="1">
    <citation type="submission" date="2022-11" db="UniProtKB">
        <authorList>
            <consortium name="WormBaseParasite"/>
        </authorList>
    </citation>
    <scope>IDENTIFICATION</scope>
</reference>
<evidence type="ECO:0000313" key="2">
    <source>
        <dbReference type="Proteomes" id="UP000887574"/>
    </source>
</evidence>
<feature type="compositionally biased region" description="Basic and acidic residues" evidence="1">
    <location>
        <begin position="85"/>
        <end position="96"/>
    </location>
</feature>
<dbReference type="Proteomes" id="UP000887574">
    <property type="component" value="Unplaced"/>
</dbReference>
<proteinExistence type="predicted"/>
<dbReference type="WBParaSite" id="jg20664">
    <property type="protein sequence ID" value="jg20664"/>
    <property type="gene ID" value="jg20664"/>
</dbReference>
<name>A0A915DJI6_9BILA</name>
<accession>A0A915DJI6</accession>
<protein>
    <submittedName>
        <fullName evidence="3">Uncharacterized protein</fullName>
    </submittedName>
</protein>
<feature type="region of interest" description="Disordered" evidence="1">
    <location>
        <begin position="122"/>
        <end position="141"/>
    </location>
</feature>